<comment type="function">
    <text evidence="8">Putative sodium-dependent amino acid/proton antiporter.</text>
</comment>
<comment type="similarity">
    <text evidence="2">Belongs to the amino acid/polyamine transporter 2 family.</text>
</comment>
<evidence type="ECO:0000256" key="5">
    <source>
        <dbReference type="ARBA" id="ARBA00022970"/>
    </source>
</evidence>
<evidence type="ECO:0000313" key="13">
    <source>
        <dbReference type="EMBL" id="NOV50259.1"/>
    </source>
</evidence>
<organism evidence="13">
    <name type="scientific">Xenopsylla cheopis</name>
    <name type="common">Oriental rat flea</name>
    <name type="synonym">Pulex cheopis</name>
    <dbReference type="NCBI Taxonomy" id="163159"/>
    <lineage>
        <taxon>Eukaryota</taxon>
        <taxon>Metazoa</taxon>
        <taxon>Ecdysozoa</taxon>
        <taxon>Arthropoda</taxon>
        <taxon>Hexapoda</taxon>
        <taxon>Insecta</taxon>
        <taxon>Pterygota</taxon>
        <taxon>Neoptera</taxon>
        <taxon>Endopterygota</taxon>
        <taxon>Siphonaptera</taxon>
        <taxon>Pulicidae</taxon>
        <taxon>Xenopsyllinae</taxon>
        <taxon>Xenopsylla</taxon>
    </lineage>
</organism>
<keyword evidence="5" id="KW-0029">Amino-acid transport</keyword>
<dbReference type="AlphaFoldDB" id="A0A6M2DVC3"/>
<feature type="domain" description="Amino acid transporter transmembrane" evidence="12">
    <location>
        <begin position="3"/>
        <end position="177"/>
    </location>
</feature>
<feature type="transmembrane region" description="Helical" evidence="11">
    <location>
        <begin position="38"/>
        <end position="58"/>
    </location>
</feature>
<protein>
    <recommendedName>
        <fullName evidence="9">Putative sodium-coupled neutral amino acid transporter 11</fullName>
    </recommendedName>
    <alternativeName>
        <fullName evidence="10">Solute carrier family 38 member 11</fullName>
    </alternativeName>
</protein>
<dbReference type="GO" id="GO:0015179">
    <property type="term" value="F:L-amino acid transmembrane transporter activity"/>
    <property type="evidence" value="ECO:0007669"/>
    <property type="project" value="TreeGrafter"/>
</dbReference>
<reference evidence="13" key="1">
    <citation type="submission" date="2020-03" db="EMBL/GenBank/DDBJ databases">
        <title>Transcriptomic Profiling of the Digestive Tract of the Rat Flea, Xenopsylla cheopis, Following Blood Feeding and Infection with Yersinia pestis.</title>
        <authorList>
            <person name="Bland D.M."/>
            <person name="Martens C.A."/>
            <person name="Virtaneva K."/>
            <person name="Kanakabandi K."/>
            <person name="Long D."/>
            <person name="Rosenke R."/>
            <person name="Saturday G.A."/>
            <person name="Hoyt F.H."/>
            <person name="Bruno D.P."/>
            <person name="Ribeiro J.M.C."/>
            <person name="Hinnebusch J."/>
        </authorList>
    </citation>
    <scope>NUCLEOTIDE SEQUENCE</scope>
</reference>
<evidence type="ECO:0000256" key="10">
    <source>
        <dbReference type="ARBA" id="ARBA00041723"/>
    </source>
</evidence>
<feature type="transmembrane region" description="Helical" evidence="11">
    <location>
        <begin position="157"/>
        <end position="178"/>
    </location>
</feature>
<evidence type="ECO:0000256" key="4">
    <source>
        <dbReference type="ARBA" id="ARBA00022692"/>
    </source>
</evidence>
<evidence type="ECO:0000256" key="2">
    <source>
        <dbReference type="ARBA" id="ARBA00008066"/>
    </source>
</evidence>
<dbReference type="EMBL" id="GIIL01006533">
    <property type="protein sequence ID" value="NOV50259.1"/>
    <property type="molecule type" value="Transcribed_RNA"/>
</dbReference>
<dbReference type="GO" id="GO:0016020">
    <property type="term" value="C:membrane"/>
    <property type="evidence" value="ECO:0007669"/>
    <property type="project" value="UniProtKB-SubCell"/>
</dbReference>
<evidence type="ECO:0000256" key="7">
    <source>
        <dbReference type="ARBA" id="ARBA00023136"/>
    </source>
</evidence>
<keyword evidence="6 11" id="KW-1133">Transmembrane helix</keyword>
<evidence type="ECO:0000259" key="12">
    <source>
        <dbReference type="Pfam" id="PF01490"/>
    </source>
</evidence>
<evidence type="ECO:0000256" key="9">
    <source>
        <dbReference type="ARBA" id="ARBA00040814"/>
    </source>
</evidence>
<name>A0A6M2DVC3_XENCH</name>
<comment type="subcellular location">
    <subcellularLocation>
        <location evidence="1">Membrane</location>
        <topology evidence="1">Multi-pass membrane protein</topology>
    </subcellularLocation>
</comment>
<evidence type="ECO:0000256" key="8">
    <source>
        <dbReference type="ARBA" id="ARBA00037101"/>
    </source>
</evidence>
<keyword evidence="3" id="KW-0813">Transport</keyword>
<dbReference type="Pfam" id="PF01490">
    <property type="entry name" value="Aa_trans"/>
    <property type="match status" value="1"/>
</dbReference>
<feature type="transmembrane region" description="Helical" evidence="11">
    <location>
        <begin position="127"/>
        <end position="145"/>
    </location>
</feature>
<accession>A0A6M2DVC3</accession>
<evidence type="ECO:0000256" key="6">
    <source>
        <dbReference type="ARBA" id="ARBA00022989"/>
    </source>
</evidence>
<dbReference type="PANTHER" id="PTHR22950:SF458">
    <property type="entry name" value="SODIUM-COUPLED NEUTRAL AMINO ACID TRANSPORTER 11-RELATED"/>
    <property type="match status" value="1"/>
</dbReference>
<evidence type="ECO:0000256" key="3">
    <source>
        <dbReference type="ARBA" id="ARBA00022448"/>
    </source>
</evidence>
<keyword evidence="7 11" id="KW-0472">Membrane</keyword>
<evidence type="ECO:0000256" key="11">
    <source>
        <dbReference type="SAM" id="Phobius"/>
    </source>
</evidence>
<proteinExistence type="inferred from homology"/>
<dbReference type="PANTHER" id="PTHR22950">
    <property type="entry name" value="AMINO ACID TRANSPORTER"/>
    <property type="match status" value="1"/>
</dbReference>
<dbReference type="InterPro" id="IPR013057">
    <property type="entry name" value="AA_transpt_TM"/>
</dbReference>
<evidence type="ECO:0000256" key="1">
    <source>
        <dbReference type="ARBA" id="ARBA00004141"/>
    </source>
</evidence>
<sequence length="213" mass="22656">MCALVVAALFGVAGYATFTSHSQGDLLENYCWDDDLINFSRILFSISILLTFPIECFVTREVLHSVIGGNVIAGSAPLPAVGVQNISEEGDSDKWGHKGLTLGIIAAACLISTATDCLGPVLELNGVLAAVPLAYILPGLAYLRLEQGGIFARHKLPALGLALFGLFVALLGLAFLFVNFDTVDTCTHGKVMKYCLHNETLSTTVKSIIKSKP</sequence>
<keyword evidence="4 11" id="KW-0812">Transmembrane</keyword>